<dbReference type="EMBL" id="SGPL01000544">
    <property type="protein sequence ID" value="THH10866.1"/>
    <property type="molecule type" value="Genomic_DNA"/>
</dbReference>
<reference evidence="2 3" key="1">
    <citation type="submission" date="2019-02" db="EMBL/GenBank/DDBJ databases">
        <title>Genome sequencing of the rare red list fungi Bondarzewia mesenterica.</title>
        <authorList>
            <person name="Buettner E."/>
            <person name="Kellner H."/>
        </authorList>
    </citation>
    <scope>NUCLEOTIDE SEQUENCE [LARGE SCALE GENOMIC DNA]</scope>
    <source>
        <strain evidence="2 3">DSM 108281</strain>
    </source>
</reference>
<accession>A0A4S4LG13</accession>
<dbReference type="Proteomes" id="UP000310158">
    <property type="component" value="Unassembled WGS sequence"/>
</dbReference>
<dbReference type="AlphaFoldDB" id="A0A4S4LG13"/>
<proteinExistence type="predicted"/>
<evidence type="ECO:0000256" key="1">
    <source>
        <dbReference type="SAM" id="MobiDB-lite"/>
    </source>
</evidence>
<organism evidence="2 3">
    <name type="scientific">Bondarzewia mesenterica</name>
    <dbReference type="NCBI Taxonomy" id="1095465"/>
    <lineage>
        <taxon>Eukaryota</taxon>
        <taxon>Fungi</taxon>
        <taxon>Dikarya</taxon>
        <taxon>Basidiomycota</taxon>
        <taxon>Agaricomycotina</taxon>
        <taxon>Agaricomycetes</taxon>
        <taxon>Russulales</taxon>
        <taxon>Bondarzewiaceae</taxon>
        <taxon>Bondarzewia</taxon>
    </lineage>
</organism>
<protein>
    <recommendedName>
        <fullName evidence="4">C2H2-type domain-containing protein</fullName>
    </recommendedName>
</protein>
<sequence>MAFKPRRFVCNLGATARCRRGFVSLKGLRHHHNSIHPVLTHDDIPPVHDDILPAHPPVLPLEDHPLSPPPEGLPCTPSPDRLTNPPSPRSPYQAYVEDAPDEDDLELAPPQARRIQHPILDGTPVDAQGNDLPAGAPPAPYAANADTTDWAPFENRAQFEITDFLFRHNQMLASHIDILLDLWAASQHEGNDPPFTSHTDLYNKIDSIGHGDVPWESFSIQYCGDLPAGETPAWMQSKYEVWFRNPRTLIQNQIGNLDYVNEMDYTPVQVFDANGQRTWSDFMMANWAWRQANKIAEDPATHGGMFVLIILGSDKTTVSVATGQNEYYSLYISNGNIHNNVRRAHRNGVSLAGFLSIPKTDRAFADNATFRSFRRQLYHLSLAQILEPLRSGMMTPEITRCPDGHLRRVIYGIGPYIADYPEQVMLACIVSGWCPRCTAHRDNLDGGGGGGKRSHGLTELLMEAYDDKELWDNHGVIPDILPFTASFPRANIHELISFDILHQVIKGSFKDHLVTWVEQYLKTVHTAGVVTTIMADIDRRIAAVPSFPGLRRFPDGRGFKQWTGDDSKALMKAMSPPQMVRAIAAFTDFCYLVRRSIINEDTLAEIDEALRHFHADCVIFKETGVRPTGFSLPHQHSLIHYRYLIQEFGAPNGLCSSITESKHIKALAASRVDFEARGMLKGPCISESVQALTIAAGDVVPDNNGNGGAVPDHNGDGNVVPDHNDNGDAMGAHLMPAAARNNARNANAVDGPRVQATVTLARKKARGYPRRVDILAERIGIPDLLLLVRQFLYDQLNPDAMLAGSDVDITECPRFDTNSKISVFHSAQAIFYSLSDICGVGGMHRQCIRAVPTWHSKGSRNDCIFAEKDANLPRMRGLHVAQFVPAADEPCDQTGMWLQKPDFNAGNQRVISVIHLDSVMRVAHLIPMYGAERLPYDFHFTYSLFAFNTYYVNKFSDHNAYEVAF</sequence>
<keyword evidence="3" id="KW-1185">Reference proteome</keyword>
<gene>
    <name evidence="2" type="ORF">EW146_g8236</name>
</gene>
<dbReference type="InterPro" id="IPR041078">
    <property type="entry name" value="Plavaka"/>
</dbReference>
<comment type="caution">
    <text evidence="2">The sequence shown here is derived from an EMBL/GenBank/DDBJ whole genome shotgun (WGS) entry which is preliminary data.</text>
</comment>
<evidence type="ECO:0000313" key="3">
    <source>
        <dbReference type="Proteomes" id="UP000310158"/>
    </source>
</evidence>
<name>A0A4S4LG13_9AGAM</name>
<evidence type="ECO:0000313" key="2">
    <source>
        <dbReference type="EMBL" id="THH10866.1"/>
    </source>
</evidence>
<evidence type="ECO:0008006" key="4">
    <source>
        <dbReference type="Google" id="ProtNLM"/>
    </source>
</evidence>
<dbReference type="Pfam" id="PF18759">
    <property type="entry name" value="Plavaka"/>
    <property type="match status" value="1"/>
</dbReference>
<feature type="region of interest" description="Disordered" evidence="1">
    <location>
        <begin position="47"/>
        <end position="104"/>
    </location>
</feature>
<dbReference type="OrthoDB" id="3199698at2759"/>